<dbReference type="Gene3D" id="3.90.470.20">
    <property type="entry name" value="4'-phosphopantetheinyl transferase domain"/>
    <property type="match status" value="1"/>
</dbReference>
<evidence type="ECO:0000256" key="4">
    <source>
        <dbReference type="ARBA" id="ARBA00022832"/>
    </source>
</evidence>
<dbReference type="STRING" id="1298594.GCA_001312465_00610"/>
<dbReference type="NCBIfam" id="TIGR00556">
    <property type="entry name" value="pantethn_trn"/>
    <property type="match status" value="1"/>
</dbReference>
<keyword evidence="5 8" id="KW-0460">Magnesium</keyword>
<evidence type="ECO:0000256" key="3">
    <source>
        <dbReference type="ARBA" id="ARBA00022723"/>
    </source>
</evidence>
<evidence type="ECO:0000313" key="11">
    <source>
        <dbReference type="Proteomes" id="UP000237916"/>
    </source>
</evidence>
<dbReference type="GO" id="GO:0008897">
    <property type="term" value="F:holo-[acyl-carrier-protein] synthase activity"/>
    <property type="evidence" value="ECO:0007669"/>
    <property type="project" value="UniProtKB-UniRule"/>
</dbReference>
<feature type="binding site" evidence="8">
    <location>
        <position position="6"/>
    </location>
    <ligand>
        <name>Mg(2+)</name>
        <dbReference type="ChEBI" id="CHEBI:18420"/>
    </ligand>
</feature>
<dbReference type="InterPro" id="IPR002582">
    <property type="entry name" value="ACPS"/>
</dbReference>
<keyword evidence="4 8" id="KW-0276">Fatty acid metabolism</keyword>
<evidence type="ECO:0000256" key="1">
    <source>
        <dbReference type="ARBA" id="ARBA00022516"/>
    </source>
</evidence>
<keyword evidence="7 8" id="KW-0275">Fatty acid biosynthesis</keyword>
<evidence type="ECO:0000259" key="9">
    <source>
        <dbReference type="Pfam" id="PF01648"/>
    </source>
</evidence>
<dbReference type="HAMAP" id="MF_00101">
    <property type="entry name" value="AcpS"/>
    <property type="match status" value="1"/>
</dbReference>
<evidence type="ECO:0000256" key="8">
    <source>
        <dbReference type="HAMAP-Rule" id="MF_00101"/>
    </source>
</evidence>
<feature type="domain" description="4'-phosphopantetheinyl transferase" evidence="9">
    <location>
        <begin position="3"/>
        <end position="95"/>
    </location>
</feature>
<gene>
    <name evidence="8 10" type="primary">acpS</name>
    <name evidence="10" type="ORF">VEHSUH05_07590</name>
</gene>
<keyword evidence="3 8" id="KW-0479">Metal-binding</keyword>
<dbReference type="Proteomes" id="UP000237916">
    <property type="component" value="Unassembled WGS sequence"/>
</dbReference>
<dbReference type="NCBIfam" id="TIGR00516">
    <property type="entry name" value="acpS"/>
    <property type="match status" value="1"/>
</dbReference>
<dbReference type="OrthoDB" id="517356at2"/>
<sequence>MRLGNDIIEIKRITDAINKSDRFLERLFTEAEIAYCESRNKGKYESYAGIYTAKEAFLKALGTGLRRGSWLDIEIAHDKLGAPFIRLQGVFKEIYDEKGYKNILVSISHCQSYAMSTVIFEGD</sequence>
<evidence type="ECO:0000256" key="6">
    <source>
        <dbReference type="ARBA" id="ARBA00023098"/>
    </source>
</evidence>
<proteinExistence type="inferred from homology"/>
<dbReference type="InterPro" id="IPR004568">
    <property type="entry name" value="Ppantetheine-prot_Trfase_dom"/>
</dbReference>
<dbReference type="InterPro" id="IPR037143">
    <property type="entry name" value="4-PPantetheinyl_Trfase_dom_sf"/>
</dbReference>
<evidence type="ECO:0000256" key="2">
    <source>
        <dbReference type="ARBA" id="ARBA00022679"/>
    </source>
</evidence>
<comment type="cofactor">
    <cofactor evidence="8">
        <name>Mg(2+)</name>
        <dbReference type="ChEBI" id="CHEBI:18420"/>
    </cofactor>
</comment>
<comment type="catalytic activity">
    <reaction evidence="8">
        <text>apo-[ACP] + CoA = holo-[ACP] + adenosine 3',5'-bisphosphate + H(+)</text>
        <dbReference type="Rhea" id="RHEA:12068"/>
        <dbReference type="Rhea" id="RHEA-COMP:9685"/>
        <dbReference type="Rhea" id="RHEA-COMP:9690"/>
        <dbReference type="ChEBI" id="CHEBI:15378"/>
        <dbReference type="ChEBI" id="CHEBI:29999"/>
        <dbReference type="ChEBI" id="CHEBI:57287"/>
        <dbReference type="ChEBI" id="CHEBI:58343"/>
        <dbReference type="ChEBI" id="CHEBI:64479"/>
        <dbReference type="EC" id="2.7.8.7"/>
    </reaction>
</comment>
<comment type="similarity">
    <text evidence="8">Belongs to the P-Pant transferase superfamily. AcpS family.</text>
</comment>
<comment type="caution">
    <text evidence="10">The sequence shown here is derived from an EMBL/GenBank/DDBJ whole genome shotgun (WGS) entry which is preliminary data.</text>
</comment>
<keyword evidence="6 8" id="KW-0443">Lipid metabolism</keyword>
<dbReference type="SUPFAM" id="SSF56214">
    <property type="entry name" value="4'-phosphopantetheinyl transferase"/>
    <property type="match status" value="1"/>
</dbReference>
<keyword evidence="8" id="KW-0963">Cytoplasm</keyword>
<dbReference type="RefSeq" id="WP_054673542.1">
    <property type="nucleotide sequence ID" value="NZ_PPDB01000007.1"/>
</dbReference>
<reference evidence="10 11" key="1">
    <citation type="submission" date="2018-01" db="EMBL/GenBank/DDBJ databases">
        <title>Draft genome sequences of clinical isolates and type strains of oral Veillonella including Veillonella infantum sp., nov.</title>
        <authorList>
            <person name="Mashima I."/>
            <person name="Liao Y.-C."/>
            <person name="Sabharwal A."/>
            <person name="Haase E.M."/>
            <person name="Nakazawa F."/>
            <person name="Scannapieco F.A."/>
        </authorList>
    </citation>
    <scope>NUCLEOTIDE SEQUENCE [LARGE SCALE GENOMIC DNA]</scope>
    <source>
        <strain evidence="10 11">JCM 15641</strain>
    </source>
</reference>
<comment type="subcellular location">
    <subcellularLocation>
        <location evidence="8">Cytoplasm</location>
    </subcellularLocation>
</comment>
<protein>
    <recommendedName>
        <fullName evidence="8">Holo-[acyl-carrier-protein] synthase</fullName>
        <shortName evidence="8">Holo-ACP synthase</shortName>
        <ecNumber evidence="8">2.7.8.7</ecNumber>
    </recommendedName>
    <alternativeName>
        <fullName evidence="8">4'-phosphopantetheinyl transferase AcpS</fullName>
    </alternativeName>
</protein>
<keyword evidence="11" id="KW-1185">Reference proteome</keyword>
<name>A0A2S7Z7L8_9FIRM</name>
<evidence type="ECO:0000256" key="5">
    <source>
        <dbReference type="ARBA" id="ARBA00022842"/>
    </source>
</evidence>
<dbReference type="AlphaFoldDB" id="A0A2S7Z7L8"/>
<dbReference type="EC" id="2.7.8.7" evidence="8"/>
<dbReference type="InterPro" id="IPR008278">
    <property type="entry name" value="4-PPantetheinyl_Trfase_dom"/>
</dbReference>
<accession>A0A2S7Z7L8</accession>
<keyword evidence="2 8" id="KW-0808">Transferase</keyword>
<evidence type="ECO:0000256" key="7">
    <source>
        <dbReference type="ARBA" id="ARBA00023160"/>
    </source>
</evidence>
<feature type="binding site" evidence="8">
    <location>
        <position position="55"/>
    </location>
    <ligand>
        <name>Mg(2+)</name>
        <dbReference type="ChEBI" id="CHEBI:18420"/>
    </ligand>
</feature>
<evidence type="ECO:0000313" key="10">
    <source>
        <dbReference type="EMBL" id="PQL19223.1"/>
    </source>
</evidence>
<keyword evidence="1 8" id="KW-0444">Lipid biosynthesis</keyword>
<dbReference type="GO" id="GO:0006633">
    <property type="term" value="P:fatty acid biosynthetic process"/>
    <property type="evidence" value="ECO:0007669"/>
    <property type="project" value="UniProtKB-UniRule"/>
</dbReference>
<dbReference type="Pfam" id="PF01648">
    <property type="entry name" value="ACPS"/>
    <property type="match status" value="1"/>
</dbReference>
<comment type="function">
    <text evidence="8">Transfers the 4'-phosphopantetheine moiety from coenzyme A to a Ser of acyl-carrier-protein.</text>
</comment>
<dbReference type="GO" id="GO:0000287">
    <property type="term" value="F:magnesium ion binding"/>
    <property type="evidence" value="ECO:0007669"/>
    <property type="project" value="UniProtKB-UniRule"/>
</dbReference>
<dbReference type="GO" id="GO:0005737">
    <property type="term" value="C:cytoplasm"/>
    <property type="evidence" value="ECO:0007669"/>
    <property type="project" value="UniProtKB-SubCell"/>
</dbReference>
<dbReference type="EMBL" id="PPDB01000007">
    <property type="protein sequence ID" value="PQL19223.1"/>
    <property type="molecule type" value="Genomic_DNA"/>
</dbReference>
<organism evidence="10 11">
    <name type="scientific">Veillonella denticariosi JCM 15641</name>
    <dbReference type="NCBI Taxonomy" id="1298594"/>
    <lineage>
        <taxon>Bacteria</taxon>
        <taxon>Bacillati</taxon>
        <taxon>Bacillota</taxon>
        <taxon>Negativicutes</taxon>
        <taxon>Veillonellales</taxon>
        <taxon>Veillonellaceae</taxon>
        <taxon>Veillonella</taxon>
    </lineage>
</organism>